<dbReference type="EMBL" id="BMAV01008227">
    <property type="protein sequence ID" value="GFY51637.1"/>
    <property type="molecule type" value="Genomic_DNA"/>
</dbReference>
<keyword evidence="2" id="KW-1185">Reference proteome</keyword>
<name>A0A8X6XD94_9ARAC</name>
<comment type="caution">
    <text evidence="1">The sequence shown here is derived from an EMBL/GenBank/DDBJ whole genome shotgun (WGS) entry which is preliminary data.</text>
</comment>
<evidence type="ECO:0000313" key="2">
    <source>
        <dbReference type="Proteomes" id="UP000886998"/>
    </source>
</evidence>
<gene>
    <name evidence="1" type="ORF">TNIN_240041</name>
</gene>
<dbReference type="Proteomes" id="UP000886998">
    <property type="component" value="Unassembled WGS sequence"/>
</dbReference>
<evidence type="ECO:0000313" key="1">
    <source>
        <dbReference type="EMBL" id="GFY51637.1"/>
    </source>
</evidence>
<proteinExistence type="predicted"/>
<accession>A0A8X6XD94</accession>
<sequence length="84" mass="8403">MEVLLISGPTPQANEGGAGANAVVDGGPVLVGRSHVVVDGGGPVLVVRPHAAKGMREEYFVRAGAVVVVDGGPVLVVRAYATSE</sequence>
<organism evidence="1 2">
    <name type="scientific">Trichonephila inaurata madagascariensis</name>
    <dbReference type="NCBI Taxonomy" id="2747483"/>
    <lineage>
        <taxon>Eukaryota</taxon>
        <taxon>Metazoa</taxon>
        <taxon>Ecdysozoa</taxon>
        <taxon>Arthropoda</taxon>
        <taxon>Chelicerata</taxon>
        <taxon>Arachnida</taxon>
        <taxon>Araneae</taxon>
        <taxon>Araneomorphae</taxon>
        <taxon>Entelegynae</taxon>
        <taxon>Araneoidea</taxon>
        <taxon>Nephilidae</taxon>
        <taxon>Trichonephila</taxon>
        <taxon>Trichonephila inaurata</taxon>
    </lineage>
</organism>
<reference evidence="1" key="1">
    <citation type="submission" date="2020-08" db="EMBL/GenBank/DDBJ databases">
        <title>Multicomponent nature underlies the extraordinary mechanical properties of spider dragline silk.</title>
        <authorList>
            <person name="Kono N."/>
            <person name="Nakamura H."/>
            <person name="Mori M."/>
            <person name="Yoshida Y."/>
            <person name="Ohtoshi R."/>
            <person name="Malay A.D."/>
            <person name="Moran D.A.P."/>
            <person name="Tomita M."/>
            <person name="Numata K."/>
            <person name="Arakawa K."/>
        </authorList>
    </citation>
    <scope>NUCLEOTIDE SEQUENCE</scope>
</reference>
<protein>
    <submittedName>
        <fullName evidence="1">Uncharacterized protein</fullName>
    </submittedName>
</protein>
<dbReference type="AlphaFoldDB" id="A0A8X6XD94"/>